<dbReference type="InterPro" id="IPR056906">
    <property type="entry name" value="ORF2/G2P_dom"/>
</dbReference>
<proteinExistence type="predicted"/>
<evidence type="ECO:0000313" key="2">
    <source>
        <dbReference type="EMBL" id="MBE5054770.1"/>
    </source>
</evidence>
<comment type="caution">
    <text evidence="2">The sequence shown here is derived from an EMBL/GenBank/DDBJ whole genome shotgun (WGS) entry which is preliminary data.</text>
</comment>
<dbReference type="RefSeq" id="WP_193536065.1">
    <property type="nucleotide sequence ID" value="NZ_JADCKF010000001.1"/>
</dbReference>
<feature type="domain" description="Replication-associated protein ORF2/G2P" evidence="1">
    <location>
        <begin position="72"/>
        <end position="169"/>
    </location>
</feature>
<dbReference type="Pfam" id="PF23343">
    <property type="entry name" value="REP_ORF2-G2P"/>
    <property type="match status" value="1"/>
</dbReference>
<evidence type="ECO:0000259" key="1">
    <source>
        <dbReference type="Pfam" id="PF23343"/>
    </source>
</evidence>
<dbReference type="EMBL" id="JADCKF010000001">
    <property type="protein sequence ID" value="MBE5054770.1"/>
    <property type="molecule type" value="Genomic_DNA"/>
</dbReference>
<gene>
    <name evidence="2" type="ORF">INF37_01960</name>
</gene>
<dbReference type="Proteomes" id="UP000806211">
    <property type="component" value="Unassembled WGS sequence"/>
</dbReference>
<organism evidence="2 3">
    <name type="scientific">Pseudoflavonifractor gallinarum</name>
    <dbReference type="NCBI Taxonomy" id="2779352"/>
    <lineage>
        <taxon>Bacteria</taxon>
        <taxon>Bacillati</taxon>
        <taxon>Bacillota</taxon>
        <taxon>Clostridia</taxon>
        <taxon>Eubacteriales</taxon>
        <taxon>Oscillospiraceae</taxon>
        <taxon>Pseudoflavonifractor</taxon>
    </lineage>
</organism>
<sequence>MSKRIKTITAGRLVSAVCYTVAGPRDGEQERSCKREMSSAGQDSINLRRSWQKLEMTLAANFGGQDLHVVHTYDDAHIPIHKDAALKQYRKMLKLLRGARKMAGQKTRYIYVTEQLSSEGGRLHHHMVLNGTGRDVEVLRSLWPYGQVEVERLDVWEGYEALARYLTKEPREVGKCRVGERTWTPSIGLLKPKTETETVKDNVTITLPPGAFVLSRKADNNGWGEYLYLKYLLPEKKGDKKGRRPPAKRKPA</sequence>
<name>A0ABR9R7W3_9FIRM</name>
<evidence type="ECO:0000313" key="3">
    <source>
        <dbReference type="Proteomes" id="UP000806211"/>
    </source>
</evidence>
<keyword evidence="3" id="KW-1185">Reference proteome</keyword>
<reference evidence="2 3" key="1">
    <citation type="submission" date="2020-10" db="EMBL/GenBank/DDBJ databases">
        <title>ChiBAC.</title>
        <authorList>
            <person name="Zenner C."/>
            <person name="Hitch T.C.A."/>
            <person name="Clavel T."/>
        </authorList>
    </citation>
    <scope>NUCLEOTIDE SEQUENCE [LARGE SCALE GENOMIC DNA]</scope>
    <source>
        <strain evidence="2 3">DSM 107456</strain>
    </source>
</reference>
<protein>
    <recommendedName>
        <fullName evidence="1">Replication-associated protein ORF2/G2P domain-containing protein</fullName>
    </recommendedName>
</protein>
<accession>A0ABR9R7W3</accession>